<dbReference type="AlphaFoldDB" id="A0A022RHH2"/>
<keyword evidence="1" id="KW-0732">Signal</keyword>
<reference evidence="2 3" key="1">
    <citation type="journal article" date="2013" name="Proc. Natl. Acad. Sci. U.S.A.">
        <title>Fine-scale variation in meiotic recombination in Mimulus inferred from population shotgun sequencing.</title>
        <authorList>
            <person name="Hellsten U."/>
            <person name="Wright K.M."/>
            <person name="Jenkins J."/>
            <person name="Shu S."/>
            <person name="Yuan Y."/>
            <person name="Wessler S.R."/>
            <person name="Schmutz J."/>
            <person name="Willis J.H."/>
            <person name="Rokhsar D.S."/>
        </authorList>
    </citation>
    <scope>NUCLEOTIDE SEQUENCE [LARGE SCALE GENOMIC DNA]</scope>
    <source>
        <strain evidence="3">cv. DUN x IM62</strain>
    </source>
</reference>
<evidence type="ECO:0000313" key="3">
    <source>
        <dbReference type="Proteomes" id="UP000030748"/>
    </source>
</evidence>
<dbReference type="PhylomeDB" id="A0A022RHH2"/>
<feature type="chain" id="PRO_5001507653" description="Acidic protein" evidence="1">
    <location>
        <begin position="22"/>
        <end position="71"/>
    </location>
</feature>
<dbReference type="Proteomes" id="UP000030748">
    <property type="component" value="Unassembled WGS sequence"/>
</dbReference>
<proteinExistence type="predicted"/>
<evidence type="ECO:0008006" key="4">
    <source>
        <dbReference type="Google" id="ProtNLM"/>
    </source>
</evidence>
<dbReference type="EMBL" id="KI630443">
    <property type="protein sequence ID" value="EYU39847.1"/>
    <property type="molecule type" value="Genomic_DNA"/>
</dbReference>
<protein>
    <recommendedName>
        <fullName evidence="4">Acidic protein</fullName>
    </recommendedName>
</protein>
<name>A0A022RHH2_ERYGU</name>
<organism evidence="2 3">
    <name type="scientific">Erythranthe guttata</name>
    <name type="common">Yellow monkey flower</name>
    <name type="synonym">Mimulus guttatus</name>
    <dbReference type="NCBI Taxonomy" id="4155"/>
    <lineage>
        <taxon>Eukaryota</taxon>
        <taxon>Viridiplantae</taxon>
        <taxon>Streptophyta</taxon>
        <taxon>Embryophyta</taxon>
        <taxon>Tracheophyta</taxon>
        <taxon>Spermatophyta</taxon>
        <taxon>Magnoliopsida</taxon>
        <taxon>eudicotyledons</taxon>
        <taxon>Gunneridae</taxon>
        <taxon>Pentapetalae</taxon>
        <taxon>asterids</taxon>
        <taxon>lamiids</taxon>
        <taxon>Lamiales</taxon>
        <taxon>Phrymaceae</taxon>
        <taxon>Erythranthe</taxon>
    </lineage>
</organism>
<keyword evidence="3" id="KW-1185">Reference proteome</keyword>
<feature type="signal peptide" evidence="1">
    <location>
        <begin position="1"/>
        <end position="21"/>
    </location>
</feature>
<evidence type="ECO:0000256" key="1">
    <source>
        <dbReference type="SAM" id="SignalP"/>
    </source>
</evidence>
<gene>
    <name evidence="2" type="ORF">MIMGU_mgv1a017498mg</name>
</gene>
<evidence type="ECO:0000313" key="2">
    <source>
        <dbReference type="EMBL" id="EYU39847.1"/>
    </source>
</evidence>
<accession>A0A022RHH2</accession>
<sequence>MVDKKIAAYLVLLWAMAIVFGAHTSGALNDCEQHCMPVCMEIKGATVAGCGTACGQYCQQVQGKIHPGWYN</sequence>